<keyword evidence="10" id="KW-0732">Signal</keyword>
<dbReference type="EMBL" id="CALNXK010000076">
    <property type="protein sequence ID" value="CAH3145486.1"/>
    <property type="molecule type" value="Genomic_DNA"/>
</dbReference>
<dbReference type="PROSITE" id="PS00010">
    <property type="entry name" value="ASX_HYDROXYL"/>
    <property type="match status" value="2"/>
</dbReference>
<feature type="domain" description="G-protein coupled receptors family 2 profile 2" evidence="27">
    <location>
        <begin position="1643"/>
        <end position="1883"/>
    </location>
</feature>
<keyword evidence="19" id="KW-0325">Glycoprotein</keyword>
<evidence type="ECO:0000256" key="15">
    <source>
        <dbReference type="ARBA" id="ARBA00023136"/>
    </source>
</evidence>
<dbReference type="PROSITE" id="PS50835">
    <property type="entry name" value="IG_LIKE"/>
    <property type="match status" value="3"/>
</dbReference>
<dbReference type="InterPro" id="IPR008979">
    <property type="entry name" value="Galactose-bd-like_sf"/>
</dbReference>
<dbReference type="Gene3D" id="2.10.25.10">
    <property type="entry name" value="Laminin"/>
    <property type="match status" value="2"/>
</dbReference>
<dbReference type="Pfam" id="PF01825">
    <property type="entry name" value="GPS"/>
    <property type="match status" value="1"/>
</dbReference>
<feature type="region of interest" description="Disordered" evidence="22">
    <location>
        <begin position="2056"/>
        <end position="2144"/>
    </location>
</feature>
<dbReference type="Gene3D" id="2.10.70.10">
    <property type="entry name" value="Complement Module, domain 1"/>
    <property type="match status" value="2"/>
</dbReference>
<dbReference type="InterPro" id="IPR035976">
    <property type="entry name" value="Sushi/SCR/CCP_sf"/>
</dbReference>
<dbReference type="CDD" id="cd00054">
    <property type="entry name" value="EGF_CA"/>
    <property type="match status" value="2"/>
</dbReference>
<dbReference type="InterPro" id="IPR046338">
    <property type="entry name" value="GAIN_dom_sf"/>
</dbReference>
<organism evidence="31 32">
    <name type="scientific">Porites lobata</name>
    <dbReference type="NCBI Taxonomy" id="104759"/>
    <lineage>
        <taxon>Eukaryota</taxon>
        <taxon>Metazoa</taxon>
        <taxon>Cnidaria</taxon>
        <taxon>Anthozoa</taxon>
        <taxon>Hexacorallia</taxon>
        <taxon>Scleractinia</taxon>
        <taxon>Fungiina</taxon>
        <taxon>Poritidae</taxon>
        <taxon>Porites</taxon>
    </lineage>
</organism>
<dbReference type="InterPro" id="IPR000152">
    <property type="entry name" value="EGF-type_Asp/Asn_hydroxyl_site"/>
</dbReference>
<dbReference type="Gene3D" id="1.20.1070.10">
    <property type="entry name" value="Rhodopsin 7-helix transmembrane proteins"/>
    <property type="match status" value="1"/>
</dbReference>
<dbReference type="PROSITE" id="PS01186">
    <property type="entry name" value="EGF_2"/>
    <property type="match status" value="1"/>
</dbReference>
<dbReference type="Gene3D" id="2.80.10.50">
    <property type="match status" value="1"/>
</dbReference>
<dbReference type="Pfam" id="PF13927">
    <property type="entry name" value="Ig_3"/>
    <property type="match status" value="1"/>
</dbReference>
<evidence type="ECO:0000256" key="13">
    <source>
        <dbReference type="ARBA" id="ARBA00022840"/>
    </source>
</evidence>
<dbReference type="Pfam" id="PF00754">
    <property type="entry name" value="F5_F8_type_C"/>
    <property type="match status" value="1"/>
</dbReference>
<feature type="compositionally biased region" description="Basic and acidic residues" evidence="22">
    <location>
        <begin position="2124"/>
        <end position="2138"/>
    </location>
</feature>
<dbReference type="Pfam" id="PF08685">
    <property type="entry name" value="GON"/>
    <property type="match status" value="1"/>
</dbReference>
<evidence type="ECO:0000259" key="25">
    <source>
        <dbReference type="PROSITE" id="PS50026"/>
    </source>
</evidence>
<dbReference type="SMART" id="SM00303">
    <property type="entry name" value="GPS"/>
    <property type="match status" value="1"/>
</dbReference>
<keyword evidence="21" id="KW-0768">Sushi</keyword>
<dbReference type="InterPro" id="IPR001881">
    <property type="entry name" value="EGF-like_Ca-bd_dom"/>
</dbReference>
<dbReference type="SMART" id="SM00032">
    <property type="entry name" value="CCP"/>
    <property type="match status" value="2"/>
</dbReference>
<dbReference type="SUPFAM" id="SSF57535">
    <property type="entry name" value="Complement control module/SCR domain"/>
    <property type="match status" value="2"/>
</dbReference>
<feature type="transmembrane region" description="Helical" evidence="23">
    <location>
        <begin position="1831"/>
        <end position="1853"/>
    </location>
</feature>
<dbReference type="InterPro" id="IPR057244">
    <property type="entry name" value="GAIN_B"/>
</dbReference>
<evidence type="ECO:0000256" key="18">
    <source>
        <dbReference type="ARBA" id="ARBA00023170"/>
    </source>
</evidence>
<evidence type="ECO:0000256" key="8">
    <source>
        <dbReference type="ARBA" id="ARBA00022692"/>
    </source>
</evidence>
<feature type="transmembrane region" description="Helical" evidence="23">
    <location>
        <begin position="1789"/>
        <end position="1811"/>
    </location>
</feature>
<feature type="domain" description="GAIN-B" evidence="26">
    <location>
        <begin position="1469"/>
        <end position="1642"/>
    </location>
</feature>
<evidence type="ECO:0000256" key="1">
    <source>
        <dbReference type="ARBA" id="ARBA00004251"/>
    </source>
</evidence>
<dbReference type="InterPro" id="IPR017981">
    <property type="entry name" value="GPCR_2-like_7TM"/>
</dbReference>
<evidence type="ECO:0000256" key="19">
    <source>
        <dbReference type="ARBA" id="ARBA00023180"/>
    </source>
</evidence>
<dbReference type="PANTHER" id="PTHR12011:SF347">
    <property type="entry name" value="FI21270P1-RELATED"/>
    <property type="match status" value="1"/>
</dbReference>
<dbReference type="Proteomes" id="UP001159405">
    <property type="component" value="Unassembled WGS sequence"/>
</dbReference>
<dbReference type="PROSITE" id="PS50221">
    <property type="entry name" value="GAIN_B"/>
    <property type="match status" value="1"/>
</dbReference>
<gene>
    <name evidence="31" type="ORF">PLOB_00044539</name>
</gene>
<dbReference type="InterPro" id="IPR012314">
    <property type="entry name" value="Pept_M12B_GON-ADAMTSs"/>
</dbReference>
<protein>
    <recommendedName>
        <fullName evidence="4">receptor protein-tyrosine kinase</fullName>
        <ecNumber evidence="4">2.7.10.1</ecNumber>
    </recommendedName>
</protein>
<evidence type="ECO:0000256" key="22">
    <source>
        <dbReference type="SAM" id="MobiDB-lite"/>
    </source>
</evidence>
<dbReference type="Pfam" id="PF07679">
    <property type="entry name" value="I-set"/>
    <property type="match status" value="1"/>
</dbReference>
<dbReference type="PROSITE" id="PS50026">
    <property type="entry name" value="EGF_3"/>
    <property type="match status" value="2"/>
</dbReference>
<evidence type="ECO:0000256" key="6">
    <source>
        <dbReference type="ARBA" id="ARBA00022536"/>
    </source>
</evidence>
<evidence type="ECO:0000256" key="9">
    <source>
        <dbReference type="ARBA" id="ARBA00022723"/>
    </source>
</evidence>
<feature type="compositionally biased region" description="Gly residues" evidence="22">
    <location>
        <begin position="219"/>
        <end position="228"/>
    </location>
</feature>
<dbReference type="Pfam" id="PF12947">
    <property type="entry name" value="EGF_3"/>
    <property type="match status" value="2"/>
</dbReference>
<evidence type="ECO:0000256" key="3">
    <source>
        <dbReference type="ARBA" id="ARBA00007343"/>
    </source>
</evidence>
<keyword evidence="13" id="KW-0067">ATP-binding</keyword>
<keyword evidence="7" id="KW-0808">Transferase</keyword>
<evidence type="ECO:0000256" key="4">
    <source>
        <dbReference type="ARBA" id="ARBA00011902"/>
    </source>
</evidence>
<dbReference type="InterPro" id="IPR032471">
    <property type="entry name" value="AGRL2-4_GAIN_subdom_A"/>
</dbReference>
<dbReference type="InterPro" id="IPR036179">
    <property type="entry name" value="Ig-like_dom_sf"/>
</dbReference>
<evidence type="ECO:0000259" key="24">
    <source>
        <dbReference type="PROSITE" id="PS50022"/>
    </source>
</evidence>
<keyword evidence="32" id="KW-1185">Reference proteome</keyword>
<dbReference type="Gene3D" id="2.60.220.50">
    <property type="match status" value="1"/>
</dbReference>
<proteinExistence type="inferred from homology"/>
<dbReference type="SMART" id="SM00231">
    <property type="entry name" value="FA58C"/>
    <property type="match status" value="1"/>
</dbReference>
<dbReference type="InterPro" id="IPR003599">
    <property type="entry name" value="Ig_sub"/>
</dbReference>
<dbReference type="SMART" id="SM00408">
    <property type="entry name" value="IGc2"/>
    <property type="match status" value="3"/>
</dbReference>
<feature type="region of interest" description="Disordered" evidence="22">
    <location>
        <begin position="1987"/>
        <end position="2026"/>
    </location>
</feature>
<feature type="transmembrane region" description="Helical" evidence="23">
    <location>
        <begin position="1747"/>
        <end position="1769"/>
    </location>
</feature>
<dbReference type="InterPro" id="IPR024731">
    <property type="entry name" value="NELL2-like_EGF"/>
</dbReference>
<keyword evidence="5" id="KW-1003">Cell membrane</keyword>
<accession>A0ABN8PM08</accession>
<name>A0ABN8PM08_9CNID</name>
<keyword evidence="11" id="KW-0547">Nucleotide-binding</keyword>
<dbReference type="InterPro" id="IPR003598">
    <property type="entry name" value="Ig_sub2"/>
</dbReference>
<dbReference type="CDD" id="cd00057">
    <property type="entry name" value="FA58C"/>
    <property type="match status" value="1"/>
</dbReference>
<dbReference type="InterPro" id="IPR000203">
    <property type="entry name" value="GPS"/>
</dbReference>
<evidence type="ECO:0000256" key="20">
    <source>
        <dbReference type="PROSITE-ProRule" id="PRU00076"/>
    </source>
</evidence>
<reference evidence="31 32" key="1">
    <citation type="submission" date="2022-05" db="EMBL/GenBank/DDBJ databases">
        <authorList>
            <consortium name="Genoscope - CEA"/>
            <person name="William W."/>
        </authorList>
    </citation>
    <scope>NUCLEOTIDE SEQUENCE [LARGE SCALE GENOMIC DNA]</scope>
</reference>
<dbReference type="InterPro" id="IPR007110">
    <property type="entry name" value="Ig-like_dom"/>
</dbReference>
<dbReference type="PROSITE" id="PS01187">
    <property type="entry name" value="EGF_CA"/>
    <property type="match status" value="1"/>
</dbReference>
<evidence type="ECO:0000256" key="12">
    <source>
        <dbReference type="ARBA" id="ARBA00022777"/>
    </source>
</evidence>
<dbReference type="Gene3D" id="2.60.120.260">
    <property type="entry name" value="Galactose-binding domain-like"/>
    <property type="match status" value="1"/>
</dbReference>
<dbReference type="PANTHER" id="PTHR12011">
    <property type="entry name" value="ADHESION G-PROTEIN COUPLED RECEPTOR"/>
    <property type="match status" value="1"/>
</dbReference>
<evidence type="ECO:0000256" key="7">
    <source>
        <dbReference type="ARBA" id="ARBA00022679"/>
    </source>
</evidence>
<keyword evidence="15 23" id="KW-0472">Membrane</keyword>
<dbReference type="Gene3D" id="1.25.40.610">
    <property type="match status" value="1"/>
</dbReference>
<feature type="transmembrane region" description="Helical" evidence="23">
    <location>
        <begin position="1679"/>
        <end position="1697"/>
    </location>
</feature>
<feature type="region of interest" description="Disordered" evidence="22">
    <location>
        <begin position="201"/>
        <end position="239"/>
    </location>
</feature>
<evidence type="ECO:0000259" key="30">
    <source>
        <dbReference type="PROSITE" id="PS51046"/>
    </source>
</evidence>
<feature type="compositionally biased region" description="Basic and acidic residues" evidence="22">
    <location>
        <begin position="2088"/>
        <end position="2115"/>
    </location>
</feature>
<dbReference type="Pfam" id="PF12810">
    <property type="entry name" value="ALK_LTK_GRD"/>
    <property type="match status" value="1"/>
</dbReference>
<evidence type="ECO:0000256" key="17">
    <source>
        <dbReference type="ARBA" id="ARBA00023157"/>
    </source>
</evidence>
<dbReference type="Pfam" id="PF16489">
    <property type="entry name" value="GAIN"/>
    <property type="match status" value="1"/>
</dbReference>
<dbReference type="PROSITE" id="PS51046">
    <property type="entry name" value="GON"/>
    <property type="match status" value="1"/>
</dbReference>
<dbReference type="Gene3D" id="2.60.40.10">
    <property type="entry name" value="Immunoglobulins"/>
    <property type="match status" value="3"/>
</dbReference>
<dbReference type="InterPro" id="IPR000421">
    <property type="entry name" value="FA58C"/>
</dbReference>
<dbReference type="PROSITE" id="PS50261">
    <property type="entry name" value="G_PROTEIN_RECEP_F2_4"/>
    <property type="match status" value="1"/>
</dbReference>
<feature type="domain" description="EGF-like" evidence="25">
    <location>
        <begin position="1288"/>
        <end position="1328"/>
    </location>
</feature>
<feature type="disulfide bond" evidence="21">
    <location>
        <begin position="1147"/>
        <end position="1174"/>
    </location>
</feature>
<dbReference type="PROSITE" id="PS50022">
    <property type="entry name" value="FA58C_3"/>
    <property type="match status" value="1"/>
</dbReference>
<keyword evidence="14 23" id="KW-1133">Transmembrane helix</keyword>
<evidence type="ECO:0000313" key="31">
    <source>
        <dbReference type="EMBL" id="CAH3145486.1"/>
    </source>
</evidence>
<feature type="domain" description="F5/8 type C" evidence="24">
    <location>
        <begin position="554"/>
        <end position="710"/>
    </location>
</feature>
<keyword evidence="9" id="KW-0479">Metal-binding</keyword>
<dbReference type="InterPro" id="IPR000742">
    <property type="entry name" value="EGF"/>
</dbReference>
<feature type="domain" description="Ig-like" evidence="28">
    <location>
        <begin position="938"/>
        <end position="1028"/>
    </location>
</feature>
<dbReference type="CDD" id="cd00033">
    <property type="entry name" value="CCP"/>
    <property type="match status" value="2"/>
</dbReference>
<dbReference type="InterPro" id="IPR055163">
    <property type="entry name" value="ALK/LTK-like_GRD"/>
</dbReference>
<feature type="domain" description="EGF-like" evidence="25">
    <location>
        <begin position="1176"/>
        <end position="1224"/>
    </location>
</feature>
<keyword evidence="6 20" id="KW-0245">EGF-like domain</keyword>
<dbReference type="SMART" id="SM00179">
    <property type="entry name" value="EGF_CA"/>
    <property type="match status" value="2"/>
</dbReference>
<comment type="caution">
    <text evidence="20">Lacks conserved residue(s) required for the propagation of feature annotation.</text>
</comment>
<dbReference type="SUPFAM" id="SSF57196">
    <property type="entry name" value="EGF/Laminin"/>
    <property type="match status" value="2"/>
</dbReference>
<comment type="similarity">
    <text evidence="3">Belongs to the G-protein coupled receptor 2 family. Adhesion G-protein coupled receptor (ADGR) subfamily.</text>
</comment>
<feature type="domain" description="Sushi" evidence="29">
    <location>
        <begin position="1227"/>
        <end position="1288"/>
    </location>
</feature>
<feature type="transmembrane region" description="Helical" evidence="23">
    <location>
        <begin position="1703"/>
        <end position="1727"/>
    </location>
</feature>
<dbReference type="SMART" id="SM00181">
    <property type="entry name" value="EGF"/>
    <property type="match status" value="2"/>
</dbReference>
<evidence type="ECO:0000256" key="14">
    <source>
        <dbReference type="ARBA" id="ARBA00022989"/>
    </source>
</evidence>
<dbReference type="EC" id="2.7.10.1" evidence="4"/>
<keyword evidence="18" id="KW-0675">Receptor</keyword>
<evidence type="ECO:0000259" key="28">
    <source>
        <dbReference type="PROSITE" id="PS50835"/>
    </source>
</evidence>
<evidence type="ECO:0000259" key="27">
    <source>
        <dbReference type="PROSITE" id="PS50261"/>
    </source>
</evidence>
<evidence type="ECO:0000256" key="21">
    <source>
        <dbReference type="PROSITE-ProRule" id="PRU00302"/>
    </source>
</evidence>
<dbReference type="CDD" id="cd00096">
    <property type="entry name" value="Ig"/>
    <property type="match status" value="1"/>
</dbReference>
<evidence type="ECO:0000256" key="10">
    <source>
        <dbReference type="ARBA" id="ARBA00022729"/>
    </source>
</evidence>
<evidence type="ECO:0000256" key="5">
    <source>
        <dbReference type="ARBA" id="ARBA00022475"/>
    </source>
</evidence>
<evidence type="ECO:0000256" key="11">
    <source>
        <dbReference type="ARBA" id="ARBA00022741"/>
    </source>
</evidence>
<comment type="subcellular location">
    <subcellularLocation>
        <location evidence="2">Cell membrane</location>
        <topology evidence="2">Multi-pass membrane protein</topology>
    </subcellularLocation>
    <subcellularLocation>
        <location evidence="1">Cell membrane</location>
        <topology evidence="1">Single-pass type I membrane protein</topology>
    </subcellularLocation>
</comment>
<dbReference type="Pfam" id="PF00002">
    <property type="entry name" value="7tm_2"/>
    <property type="match status" value="1"/>
</dbReference>
<dbReference type="SMART" id="SM00409">
    <property type="entry name" value="IG"/>
    <property type="match status" value="3"/>
</dbReference>
<feature type="domain" description="Ig-like" evidence="28">
    <location>
        <begin position="845"/>
        <end position="931"/>
    </location>
</feature>
<evidence type="ECO:0000256" key="2">
    <source>
        <dbReference type="ARBA" id="ARBA00004651"/>
    </source>
</evidence>
<dbReference type="InterPro" id="IPR000832">
    <property type="entry name" value="GPCR_2_secretin-like"/>
</dbReference>
<dbReference type="SUPFAM" id="SSF49785">
    <property type="entry name" value="Galactose-binding domain-like"/>
    <property type="match status" value="1"/>
</dbReference>
<evidence type="ECO:0000256" key="16">
    <source>
        <dbReference type="ARBA" id="ARBA00023137"/>
    </source>
</evidence>
<dbReference type="SUPFAM" id="SSF48726">
    <property type="entry name" value="Immunoglobulin"/>
    <property type="match status" value="3"/>
</dbReference>
<feature type="domain" description="Sushi" evidence="29">
    <location>
        <begin position="1118"/>
        <end position="1176"/>
    </location>
</feature>
<keyword evidence="17 21" id="KW-1015">Disulfide bond</keyword>
<feature type="domain" description="Ig-like" evidence="28">
    <location>
        <begin position="1033"/>
        <end position="1115"/>
    </location>
</feature>
<evidence type="ECO:0000256" key="23">
    <source>
        <dbReference type="SAM" id="Phobius"/>
    </source>
</evidence>
<dbReference type="InterPro" id="IPR018097">
    <property type="entry name" value="EGF_Ca-bd_CS"/>
</dbReference>
<dbReference type="PROSITE" id="PS01285">
    <property type="entry name" value="FA58C_1"/>
    <property type="match status" value="1"/>
</dbReference>
<feature type="transmembrane region" description="Helical" evidence="23">
    <location>
        <begin position="1859"/>
        <end position="1881"/>
    </location>
</feature>
<comment type="caution">
    <text evidence="31">The sequence shown here is derived from an EMBL/GenBank/DDBJ whole genome shotgun (WGS) entry which is preliminary data.</text>
</comment>
<sequence length="2170" mass="237810">MIVANSGRDITSCAHGCLSMPGCLSFNFGEDVSLCELNNSSSTRHLQDFTLRPGFVYGHWITLAVIQYVFTTLGAEGPLGPNNTSGYVGTSLEGKVQLNNGIQEWTVPYTGMYFIEVFGASGANGTCANCSGWKHGGLGARIAGLFELRLGQKLKILVGQQGQVNLDFKENPGGGGGGTFVTLMDNSPLLIAGGGGGGSISIDGNLDGDPGQAGQNGTRNGGASGSGGRKANPGIHSGTGAGLWGDGEGIFGQARSFRSGGQSAKTLGSLGGFGGGGYGLVLPGGGGGYSGGGVEGTLNIGVAGGGGSINNGSAQINESGVDKGDGKSLSRLRTENVRSEVADVTGGCDAVKAQTNADADGEYFMQIGTDCDKRVRLYCRGMSTDSPTEYVSLLSGPKDNYAYVYGYKQPYASREECVKADGASVYSEAGFTNFTKVRLDLSTMTLVAEDFHYSTTSSGKKIKYGEAGDCFSASKEYCRKGEFKIDLTGTGFRLKDDVVWEPYGTPSGMKNLLDVDEDRRRVFGECGGYCGGCRARGGKLKVEVENCQKGFESCYKGLGMEDRSIIDSQITSSTFKTDGSKSYRPEYGRLNNKPSGLMGGAWCAARSDTSSYLQIDLKKEMTLSGIATQGQNDEPNWVAKYSIEHSKDGNYWQPFKEFGIKKDFEGNVDQNSVMTHWFNQRFRARYVKIVPKLISSPTNSICMRVELYGCVTDVVSVVIRSSTTKNCWSPQASSNPCEPGEGTQLSLKSFCQGEGVMMSLRRDGSIAHSCSGKCVYRNEGSFLALRDGPCETFTKQEENSGTFWLIHQASGLCVNLDAANNLVLSSCNPKYLFEMTQSGLQPIKPKSKTASDQYLTLNKAGWVHCSVAADPRAKFFWSKANPWPFGERLDEFEFVPFSNGSLFVRKAKKSYEGDYYCTAVNSGGYESTDISVKVGEPPVFIEVPKDLQTSVNRTAMFNCRASIGSQITWFKRMKGSSSLSSVQKLGKRFNVFPNGSLKIHPVQKIDEAFYRCRAENPVGYNNASAFLRVLVPPRFTIVPRDAEAPSGSSPMFSCQASGDPVPTIRWSKTGSSKSPTQQLKNGSLLIRNIQKANEGRYSCLASNSLKIIKREFTLTVYTSCRIDPQQNAFHEPDKTFFRVGEKVTFRCSPGFETKQDTNLTCQNDGNWDKNFPQCTDIDECAILASIPYKNTTILRSCHEKARCLNTVGSYKCQCTTGYAGDGFACVAVCMPPNQQPNGKWTPMKPNYQIDDTVWLECLTGYKLANQKLSSVTCGKDTLWSTPGPTCLDIDECTEGSRCHKNADCKNTPGSFTCTCKKGFEGDGFVECEEERTRFLTETTGKTWSFSGKMDVLVDKINQFQRNNITADDLLGVVLNSSAPGPQQLLPGDLLVAIRGMRVALTSMDPKQKLSSAKPTLQIASNLLDERHKEQWSELQEETKGVTEVMALLDKFAMELADDLEKQRPTNDSSDINIKTENVEMKVMVKEAKNISTDVQYPELRKKDNGPSAQVVLPRELFTKYEGDNVVKITSFFFKDLAKLMPRRAEGFKKFDASSPMVSSSLSPLPSGGKLDPPVRITLSNQPVEKEAVTRCVYWDFEKSKELGGSWSADGCKVVSSASNGTVCECNHLTSFTSISVYDKELALTLIIYIGCGVLLLAALIAIIRHLYIYCKRHAERSIIHVNLCLAIAAGTALFVGGLKLTSMKVVCLVIAALLQYFFIAMFCWAVCEGLQFFMTLTTGKNKKSSRLKYFFIIGWIFPLIAVGISLGITRLSGYGDGDWCWLDYSTVLMWAYVCPAAGFIFVSLVVMIAVFCARGRANADPTDKRKVTLSIVLLFILIIAIAGTWILAAIYVKHHETSYWQYAFAGACGFQGILLLLYCLINQEIKNFACLSKPKKHRPKEKRNYYSTTDTVQYFSSETTAVDGKTYTVTRPSIKESNTDLRGSSKRLSRIGSTTGVFESEPEYPSPIMDTPAHMDSAVKRYIEDQPIPETPAGEPIQLQSFPFRKGSSSIPDSVSDRRPDGAEEPEVFVTNFFGERKGSKSSVRKSLDTLSSYSKLQQIPERQPLMSASDYPAAESPPPYNSRPRHRSQEFKKLTPFEEDHSIDPKDAAMDSSRRKSRRSRRRLEEEFGKTDRESIERRKRSLRYSSGYLSGVTVEQEVQKADKPHASL</sequence>
<evidence type="ECO:0000313" key="32">
    <source>
        <dbReference type="Proteomes" id="UP001159405"/>
    </source>
</evidence>
<feature type="transmembrane region" description="Helical" evidence="23">
    <location>
        <begin position="1641"/>
        <end position="1667"/>
    </location>
</feature>
<keyword evidence="16" id="KW-0829">Tyrosine-protein kinase</keyword>
<keyword evidence="12" id="KW-0418">Kinase</keyword>
<evidence type="ECO:0000259" key="29">
    <source>
        <dbReference type="PROSITE" id="PS50923"/>
    </source>
</evidence>
<dbReference type="InterPro" id="IPR000436">
    <property type="entry name" value="Sushi_SCR_CCP_dom"/>
</dbReference>
<dbReference type="InterPro" id="IPR013783">
    <property type="entry name" value="Ig-like_fold"/>
</dbReference>
<dbReference type="PROSITE" id="PS50923">
    <property type="entry name" value="SUSHI"/>
    <property type="match status" value="2"/>
</dbReference>
<feature type="domain" description="GON" evidence="30">
    <location>
        <begin position="344"/>
        <end position="545"/>
    </location>
</feature>
<evidence type="ECO:0000259" key="26">
    <source>
        <dbReference type="PROSITE" id="PS50221"/>
    </source>
</evidence>
<dbReference type="InterPro" id="IPR013098">
    <property type="entry name" value="Ig_I-set"/>
</dbReference>
<keyword evidence="8 23" id="KW-0812">Transmembrane</keyword>
<dbReference type="Pfam" id="PF00084">
    <property type="entry name" value="Sushi"/>
    <property type="match status" value="2"/>
</dbReference>